<evidence type="ECO:0000259" key="1">
    <source>
        <dbReference type="Pfam" id="PF02625"/>
    </source>
</evidence>
<dbReference type="eggNOG" id="COG1975">
    <property type="taxonomic scope" value="Bacteria"/>
</dbReference>
<proteinExistence type="predicted"/>
<dbReference type="Pfam" id="PF02625">
    <property type="entry name" value="XdhC_CoxI"/>
    <property type="match status" value="1"/>
</dbReference>
<dbReference type="InterPro" id="IPR052698">
    <property type="entry name" value="MoCofactor_Util/Proc"/>
</dbReference>
<dbReference type="STRING" id="266265.Bxe_B2510"/>
<dbReference type="Proteomes" id="UP000001817">
    <property type="component" value="Chromosome 2"/>
</dbReference>
<dbReference type="OrthoDB" id="9815497at2"/>
<accession>Q13R08</accession>
<reference evidence="2 3" key="1">
    <citation type="journal article" date="2006" name="Proc. Natl. Acad. Sci. U.S.A.">
        <title>Burkholderia xenovorans LB400 harbors a multi-replicon, 9.73-Mbp genome shaped for versatility.</title>
        <authorList>
            <person name="Chain P.S."/>
            <person name="Denef V.J."/>
            <person name="Konstantinidis K.T."/>
            <person name="Vergez L.M."/>
            <person name="Agullo L."/>
            <person name="Reyes V.L."/>
            <person name="Hauser L."/>
            <person name="Cordova M."/>
            <person name="Gomez L."/>
            <person name="Gonzalez M."/>
            <person name="Land M."/>
            <person name="Lao V."/>
            <person name="Larimer F."/>
            <person name="LiPuma J.J."/>
            <person name="Mahenthiralingam E."/>
            <person name="Malfatti S.A."/>
            <person name="Marx C.J."/>
            <person name="Parnell J.J."/>
            <person name="Ramette A."/>
            <person name="Richardson P."/>
            <person name="Seeger M."/>
            <person name="Smith D."/>
            <person name="Spilker T."/>
            <person name="Sul W.J."/>
            <person name="Tsoi T.V."/>
            <person name="Ulrich L.E."/>
            <person name="Zhulin I.B."/>
            <person name="Tiedje J.M."/>
        </authorList>
    </citation>
    <scope>NUCLEOTIDE SEQUENCE [LARGE SCALE GENOMIC DNA]</scope>
    <source>
        <strain evidence="2 3">LB400</strain>
    </source>
</reference>
<dbReference type="KEGG" id="bxe:Bxe_B2510"/>
<feature type="domain" description="XdhC- CoxI" evidence="1">
    <location>
        <begin position="15"/>
        <end position="82"/>
    </location>
</feature>
<sequence length="119" mass="12390">MNRVDLDVLKSSYRWLADGCRVLLVTVVGTWGSSPRPGGAMPAVRADGRVAGSVSGGCIEDDLIEQVRRNGIEQTRPQLAGYGVSVEKTRYVAASLVKVSGSGWSTGNVSGARAAPADA</sequence>
<protein>
    <submittedName>
        <fullName evidence="2">Predicted sulfurylase small subunit, molybdopterin cytosine dinucleotide biosynthesis</fullName>
    </submittedName>
</protein>
<organism evidence="2 3">
    <name type="scientific">Paraburkholderia xenovorans (strain LB400)</name>
    <dbReference type="NCBI Taxonomy" id="266265"/>
    <lineage>
        <taxon>Bacteria</taxon>
        <taxon>Pseudomonadati</taxon>
        <taxon>Pseudomonadota</taxon>
        <taxon>Betaproteobacteria</taxon>
        <taxon>Burkholderiales</taxon>
        <taxon>Burkholderiaceae</taxon>
        <taxon>Paraburkholderia</taxon>
    </lineage>
</organism>
<keyword evidence="3" id="KW-1185">Reference proteome</keyword>
<dbReference type="PANTHER" id="PTHR30388">
    <property type="entry name" value="ALDEHYDE OXIDOREDUCTASE MOLYBDENUM COFACTOR ASSEMBLY PROTEIN"/>
    <property type="match status" value="1"/>
</dbReference>
<evidence type="ECO:0000313" key="2">
    <source>
        <dbReference type="EMBL" id="ABE33481.1"/>
    </source>
</evidence>
<evidence type="ECO:0000313" key="3">
    <source>
        <dbReference type="Proteomes" id="UP000001817"/>
    </source>
</evidence>
<dbReference type="PANTHER" id="PTHR30388:SF4">
    <property type="entry name" value="MOLYBDENUM COFACTOR INSERTION CHAPERONE PAOD"/>
    <property type="match status" value="1"/>
</dbReference>
<dbReference type="AlphaFoldDB" id="Q13R08"/>
<dbReference type="InterPro" id="IPR003777">
    <property type="entry name" value="XdhC_CoxI"/>
</dbReference>
<dbReference type="KEGG" id="bxb:DR64_4837"/>
<gene>
    <name evidence="2" type="ORF">Bxe_B2510</name>
</gene>
<dbReference type="EMBL" id="CP000271">
    <property type="protein sequence ID" value="ABE33481.1"/>
    <property type="molecule type" value="Genomic_DNA"/>
</dbReference>
<name>Q13R08_PARXL</name>